<evidence type="ECO:0000256" key="4">
    <source>
        <dbReference type="ARBA" id="ARBA00023136"/>
    </source>
</evidence>
<evidence type="ECO:0000313" key="7">
    <source>
        <dbReference type="EMBL" id="TCV92930.1"/>
    </source>
</evidence>
<name>A0A4R3YKZ8_9FIRM</name>
<dbReference type="GO" id="GO:0140359">
    <property type="term" value="F:ABC-type transporter activity"/>
    <property type="evidence" value="ECO:0007669"/>
    <property type="project" value="InterPro"/>
</dbReference>
<feature type="transmembrane region" description="Helical" evidence="5">
    <location>
        <begin position="20"/>
        <end position="41"/>
    </location>
</feature>
<evidence type="ECO:0000256" key="1">
    <source>
        <dbReference type="ARBA" id="ARBA00004141"/>
    </source>
</evidence>
<evidence type="ECO:0000259" key="6">
    <source>
        <dbReference type="Pfam" id="PF12698"/>
    </source>
</evidence>
<keyword evidence="3 5" id="KW-1133">Transmembrane helix</keyword>
<reference evidence="7 8" key="1">
    <citation type="submission" date="2019-03" db="EMBL/GenBank/DDBJ databases">
        <title>Genomic Encyclopedia of Type Strains, Phase IV (KMG-IV): sequencing the most valuable type-strain genomes for metagenomic binning, comparative biology and taxonomic classification.</title>
        <authorList>
            <person name="Goeker M."/>
        </authorList>
    </citation>
    <scope>NUCLEOTIDE SEQUENCE [LARGE SCALE GENOMIC DNA]</scope>
    <source>
        <strain evidence="7 8">DSM 29487</strain>
    </source>
</reference>
<keyword evidence="2 5" id="KW-0812">Transmembrane</keyword>
<feature type="transmembrane region" description="Helical" evidence="5">
    <location>
        <begin position="134"/>
        <end position="155"/>
    </location>
</feature>
<dbReference type="InterPro" id="IPR013525">
    <property type="entry name" value="ABC2_TM"/>
</dbReference>
<dbReference type="Pfam" id="PF12698">
    <property type="entry name" value="ABC2_membrane_3"/>
    <property type="match status" value="1"/>
</dbReference>
<feature type="domain" description="ABC-2 type transporter transmembrane" evidence="6">
    <location>
        <begin position="55"/>
        <end position="232"/>
    </location>
</feature>
<dbReference type="AlphaFoldDB" id="A0A4R3YKZ8"/>
<feature type="transmembrane region" description="Helical" evidence="5">
    <location>
        <begin position="61"/>
        <end position="78"/>
    </location>
</feature>
<dbReference type="RefSeq" id="WP_066443487.1">
    <property type="nucleotide sequence ID" value="NZ_JANKBF010000001.1"/>
</dbReference>
<feature type="transmembrane region" description="Helical" evidence="5">
    <location>
        <begin position="214"/>
        <end position="235"/>
    </location>
</feature>
<evidence type="ECO:0000256" key="2">
    <source>
        <dbReference type="ARBA" id="ARBA00022692"/>
    </source>
</evidence>
<dbReference type="GO" id="GO:0016020">
    <property type="term" value="C:membrane"/>
    <property type="evidence" value="ECO:0007669"/>
    <property type="project" value="UniProtKB-SubCell"/>
</dbReference>
<evidence type="ECO:0000256" key="5">
    <source>
        <dbReference type="SAM" id="Phobius"/>
    </source>
</evidence>
<evidence type="ECO:0000313" key="8">
    <source>
        <dbReference type="Proteomes" id="UP000295515"/>
    </source>
</evidence>
<gene>
    <name evidence="7" type="ORF">EDD60_12518</name>
</gene>
<protein>
    <submittedName>
        <fullName evidence="7">ABC-2 type transport system permease protein</fullName>
    </submittedName>
</protein>
<evidence type="ECO:0000256" key="3">
    <source>
        <dbReference type="ARBA" id="ARBA00022989"/>
    </source>
</evidence>
<dbReference type="Proteomes" id="UP000295515">
    <property type="component" value="Unassembled WGS sequence"/>
</dbReference>
<keyword evidence="8" id="KW-1185">Reference proteome</keyword>
<feature type="transmembrane region" description="Helical" evidence="5">
    <location>
        <begin position="99"/>
        <end position="122"/>
    </location>
</feature>
<sequence length="244" mass="27003">MKSIHLRKLLAVMEVKGKTLLDKTYIIMPLFSIGFALLMRFMSSVYMESGKMSPSTLANCVIMNICMCSIFCVAGSLAEEKEKHTLRVLMTSSVNGMEFYFGSVLPVLMESIVVNTLLPFITGLSMTVMQWGCYLLLTTLSSLIGTIVGMLIGIYSKDQMNASMITTPFMLVLLLLPMLNGIHPILDTISSLTFTGVIMDFANQISINAHPFQINSIIILIVEIIIATVLFLVLYKKNGFEAND</sequence>
<dbReference type="GeneID" id="98916428"/>
<comment type="subcellular location">
    <subcellularLocation>
        <location evidence="1">Membrane</location>
        <topology evidence="1">Multi-pass membrane protein</topology>
    </subcellularLocation>
</comment>
<organism evidence="7 8">
    <name type="scientific">Longibaculum muris</name>
    <dbReference type="NCBI Taxonomy" id="1796628"/>
    <lineage>
        <taxon>Bacteria</taxon>
        <taxon>Bacillati</taxon>
        <taxon>Bacillota</taxon>
        <taxon>Erysipelotrichia</taxon>
        <taxon>Erysipelotrichales</taxon>
        <taxon>Coprobacillaceae</taxon>
        <taxon>Longibaculum</taxon>
    </lineage>
</organism>
<keyword evidence="4 5" id="KW-0472">Membrane</keyword>
<proteinExistence type="predicted"/>
<dbReference type="EMBL" id="SMCQ01000025">
    <property type="protein sequence ID" value="TCV92930.1"/>
    <property type="molecule type" value="Genomic_DNA"/>
</dbReference>
<accession>A0A4R3YKZ8</accession>
<comment type="caution">
    <text evidence="7">The sequence shown here is derived from an EMBL/GenBank/DDBJ whole genome shotgun (WGS) entry which is preliminary data.</text>
</comment>